<protein>
    <submittedName>
        <fullName evidence="2">Esterase-like activity of phytase family protein</fullName>
    </submittedName>
</protein>
<dbReference type="InterPro" id="IPR027372">
    <property type="entry name" value="Phytase-like_dom"/>
</dbReference>
<evidence type="ECO:0000313" key="3">
    <source>
        <dbReference type="Proteomes" id="UP000812961"/>
    </source>
</evidence>
<evidence type="ECO:0000259" key="1">
    <source>
        <dbReference type="Pfam" id="PF13449"/>
    </source>
</evidence>
<dbReference type="PANTHER" id="PTHR37957:SF1">
    <property type="entry name" value="PHYTASE-LIKE DOMAIN-CONTAINING PROTEIN"/>
    <property type="match status" value="1"/>
</dbReference>
<accession>A0ABS7GFA8</accession>
<dbReference type="Proteomes" id="UP000812961">
    <property type="component" value="Unassembled WGS sequence"/>
</dbReference>
<dbReference type="Pfam" id="PF13449">
    <property type="entry name" value="Phytase-like"/>
    <property type="match status" value="1"/>
</dbReference>
<name>A0ABS7GFA8_9BACT</name>
<comment type="caution">
    <text evidence="2">The sequence shown here is derived from an EMBL/GenBank/DDBJ whole genome shotgun (WGS) entry which is preliminary data.</text>
</comment>
<dbReference type="SUPFAM" id="SSF75011">
    <property type="entry name" value="3-carboxy-cis,cis-mucoante lactonizing enzyme"/>
    <property type="match status" value="1"/>
</dbReference>
<sequence length="369" mass="41322">MAVLLSGCTTARKTTGNETTPAVSSLRLLHKYVVPHDQPFDGTTIGGLSGIDYDTARKIYYLICDDRSEKQPARFYTARIPVPGNATDSVQFTSVTYLKARDGNVFPPDKHFAPDPEAMRYNPHTGKLIWSSEGERIISNKGNILNDPGIFEIDSSGRLLDSFPIPEQFHMRVTDNGPRRNGVFEGLGFTANGRYMFVSLEEPRYEDGPKAGLADTTAYIRLIKYDLTTRKPVAQYAYKLDPVAYKPVPDTAFRVNGISDILVLSEQKLLVMERSFSTGVKNNTIKVFIAELQHATNVDNTVSLQTTQNFIPVKKSLLLNFERLNTYVDNVEGMTFGPVLPNGNRSMVFVADNNFDSKEETQFFIFEVE</sequence>
<proteinExistence type="predicted"/>
<reference evidence="2 3" key="1">
    <citation type="submission" date="2021-08" db="EMBL/GenBank/DDBJ databases">
        <title>The genome sequence of Chitinophaga sp. B61.</title>
        <authorList>
            <person name="Zhang X."/>
        </authorList>
    </citation>
    <scope>NUCLEOTIDE SEQUENCE [LARGE SCALE GENOMIC DNA]</scope>
    <source>
        <strain evidence="2 3">B61</strain>
    </source>
</reference>
<organism evidence="2 3">
    <name type="scientific">Chitinophaga rhizophila</name>
    <dbReference type="NCBI Taxonomy" id="2866212"/>
    <lineage>
        <taxon>Bacteria</taxon>
        <taxon>Pseudomonadati</taxon>
        <taxon>Bacteroidota</taxon>
        <taxon>Chitinophagia</taxon>
        <taxon>Chitinophagales</taxon>
        <taxon>Chitinophagaceae</taxon>
        <taxon>Chitinophaga</taxon>
    </lineage>
</organism>
<gene>
    <name evidence="2" type="ORF">K1Y79_16700</name>
</gene>
<feature type="domain" description="Phytase-like" evidence="1">
    <location>
        <begin position="43"/>
        <end position="355"/>
    </location>
</feature>
<dbReference type="PANTHER" id="PTHR37957">
    <property type="entry name" value="BLR7070 PROTEIN"/>
    <property type="match status" value="1"/>
</dbReference>
<dbReference type="EMBL" id="JAICCF010000003">
    <property type="protein sequence ID" value="MBW8685981.1"/>
    <property type="molecule type" value="Genomic_DNA"/>
</dbReference>
<evidence type="ECO:0000313" key="2">
    <source>
        <dbReference type="EMBL" id="MBW8685981.1"/>
    </source>
</evidence>
<keyword evidence="3" id="KW-1185">Reference proteome</keyword>